<dbReference type="AlphaFoldDB" id="S7NJ36"/>
<dbReference type="GO" id="GO:1902490">
    <property type="term" value="P:regulation of sperm capacitation"/>
    <property type="evidence" value="ECO:0007669"/>
    <property type="project" value="TreeGrafter"/>
</dbReference>
<dbReference type="GO" id="GO:0010737">
    <property type="term" value="P:protein kinase A signaling"/>
    <property type="evidence" value="ECO:0007669"/>
    <property type="project" value="TreeGrafter"/>
</dbReference>
<organism evidence="3 4">
    <name type="scientific">Myotis brandtii</name>
    <name type="common">Brandt's bat</name>
    <dbReference type="NCBI Taxonomy" id="109478"/>
    <lineage>
        <taxon>Eukaryota</taxon>
        <taxon>Metazoa</taxon>
        <taxon>Chordata</taxon>
        <taxon>Craniata</taxon>
        <taxon>Vertebrata</taxon>
        <taxon>Euteleostomi</taxon>
        <taxon>Mammalia</taxon>
        <taxon>Eutheria</taxon>
        <taxon>Laurasiatheria</taxon>
        <taxon>Chiroptera</taxon>
        <taxon>Yangochiroptera</taxon>
        <taxon>Vespertilionidae</taxon>
        <taxon>Myotis</taxon>
    </lineage>
</organism>
<dbReference type="PANTHER" id="PTHR12832">
    <property type="entry name" value="TESTIS-SPECIFIC PROTEIN PBS13 T-COMPLEX 11"/>
    <property type="match status" value="1"/>
</dbReference>
<dbReference type="Proteomes" id="UP000052978">
    <property type="component" value="Unassembled WGS sequence"/>
</dbReference>
<dbReference type="GO" id="GO:0001669">
    <property type="term" value="C:acrosomal vesicle"/>
    <property type="evidence" value="ECO:0007669"/>
    <property type="project" value="TreeGrafter"/>
</dbReference>
<sequence length="407" mass="45517">LSRRIGMDHDSNREEKVLPPSSLEGQAKDAMHNAFWDHLKEQLSATPPDFSCALELLKEIKEILLSLLLPRQSRLRSEVEEALATDLLQREAEHGDLNILRLSKSILSMMTLLCAPVRDKAVQKLDGITDSALLLRGIFQVLGLMKMDMRNYTLQSRQPHLREHSILHERAQFQERLSQQPASSPEPLSPAVVLSQAFLNLLLWNPDDDEEFPETLLADRARLRELEVQLRRLTVLASVLLVASSSCGGSILFGSPQFVDKLKRTTQALTEEFDSRPEEAMLTVSEQVSQEIHQSLKSMGLAPLSSDNIASLMGQLQDIAHAQNCVRSVIDQRIHLFLKCCLVLGVPRSLLDLPGGLTLIEAELAELGQRFVNLTHHNQQVFGPYYTEILKTLIPLGQAPQTGVESL</sequence>
<dbReference type="PANTHER" id="PTHR12832:SF14">
    <property type="entry name" value="T-COMPLEX PROTEIN 11 HOMOLOG"/>
    <property type="match status" value="1"/>
</dbReference>
<name>S7NJ36_MYOBR</name>
<evidence type="ECO:0000313" key="3">
    <source>
        <dbReference type="EMBL" id="EPQ17361.1"/>
    </source>
</evidence>
<keyword evidence="4" id="KW-1185">Reference proteome</keyword>
<comment type="similarity">
    <text evidence="1">Belongs to the TCP11 family.</text>
</comment>
<feature type="region of interest" description="Disordered" evidence="2">
    <location>
        <begin position="1"/>
        <end position="24"/>
    </location>
</feature>
<evidence type="ECO:0000313" key="4">
    <source>
        <dbReference type="Proteomes" id="UP000052978"/>
    </source>
</evidence>
<accession>S7NJ36</accession>
<evidence type="ECO:0000256" key="1">
    <source>
        <dbReference type="ARBA" id="ARBA00010954"/>
    </source>
</evidence>
<protein>
    <submittedName>
        <fullName evidence="3">T-complex protein 11 like protein</fullName>
    </submittedName>
</protein>
<dbReference type="Pfam" id="PF05794">
    <property type="entry name" value="Tcp11"/>
    <property type="match status" value="1"/>
</dbReference>
<reference evidence="3 4" key="1">
    <citation type="journal article" date="2013" name="Nat. Commun.">
        <title>Genome analysis reveals insights into physiology and longevity of the Brandt's bat Myotis brandtii.</title>
        <authorList>
            <person name="Seim I."/>
            <person name="Fang X."/>
            <person name="Xiong Z."/>
            <person name="Lobanov A.V."/>
            <person name="Huang Z."/>
            <person name="Ma S."/>
            <person name="Feng Y."/>
            <person name="Turanov A.A."/>
            <person name="Zhu Y."/>
            <person name="Lenz T.L."/>
            <person name="Gerashchenko M.V."/>
            <person name="Fan D."/>
            <person name="Hee Yim S."/>
            <person name="Yao X."/>
            <person name="Jordan D."/>
            <person name="Xiong Y."/>
            <person name="Ma Y."/>
            <person name="Lyapunov A.N."/>
            <person name="Chen G."/>
            <person name="Kulakova O.I."/>
            <person name="Sun Y."/>
            <person name="Lee S.G."/>
            <person name="Bronson R.T."/>
            <person name="Moskalev A.A."/>
            <person name="Sunyaev S.R."/>
            <person name="Zhang G."/>
            <person name="Krogh A."/>
            <person name="Wang J."/>
            <person name="Gladyshev V.N."/>
        </authorList>
    </citation>
    <scope>NUCLEOTIDE SEQUENCE [LARGE SCALE GENOMIC DNA]</scope>
</reference>
<dbReference type="GO" id="GO:0036126">
    <property type="term" value="C:sperm flagellum"/>
    <property type="evidence" value="ECO:0007669"/>
    <property type="project" value="TreeGrafter"/>
</dbReference>
<dbReference type="eggNOG" id="KOG1981">
    <property type="taxonomic scope" value="Eukaryota"/>
</dbReference>
<dbReference type="InterPro" id="IPR008862">
    <property type="entry name" value="Tcp11"/>
</dbReference>
<evidence type="ECO:0000256" key="2">
    <source>
        <dbReference type="SAM" id="MobiDB-lite"/>
    </source>
</evidence>
<feature type="compositionally biased region" description="Basic and acidic residues" evidence="2">
    <location>
        <begin position="1"/>
        <end position="17"/>
    </location>
</feature>
<proteinExistence type="inferred from homology"/>
<gene>
    <name evidence="3" type="ORF">D623_10017776</name>
</gene>
<dbReference type="EMBL" id="KE164353">
    <property type="protein sequence ID" value="EPQ17361.1"/>
    <property type="molecule type" value="Genomic_DNA"/>
</dbReference>
<feature type="non-terminal residue" evidence="3">
    <location>
        <position position="1"/>
    </location>
</feature>